<keyword evidence="1" id="KW-0812">Transmembrane</keyword>
<dbReference type="OrthoDB" id="8970529at2"/>
<keyword evidence="3" id="KW-1185">Reference proteome</keyword>
<protein>
    <submittedName>
        <fullName evidence="2">Uncharacterized protein</fullName>
    </submittedName>
</protein>
<dbReference type="EMBL" id="VRTS01000006">
    <property type="protein sequence ID" value="TXK62143.1"/>
    <property type="molecule type" value="Genomic_DNA"/>
</dbReference>
<organism evidence="2 3">
    <name type="scientific">Alkalisalibacterium limincola</name>
    <dbReference type="NCBI Taxonomy" id="2699169"/>
    <lineage>
        <taxon>Bacteria</taxon>
        <taxon>Pseudomonadati</taxon>
        <taxon>Pseudomonadota</taxon>
        <taxon>Gammaproteobacteria</taxon>
        <taxon>Lysobacterales</taxon>
        <taxon>Lysobacteraceae</taxon>
        <taxon>Alkalisalibacterium</taxon>
    </lineage>
</organism>
<keyword evidence="1" id="KW-0472">Membrane</keyword>
<keyword evidence="1" id="KW-1133">Transmembrane helix</keyword>
<evidence type="ECO:0000313" key="2">
    <source>
        <dbReference type="EMBL" id="TXK62143.1"/>
    </source>
</evidence>
<evidence type="ECO:0000256" key="1">
    <source>
        <dbReference type="SAM" id="Phobius"/>
    </source>
</evidence>
<feature type="transmembrane region" description="Helical" evidence="1">
    <location>
        <begin position="36"/>
        <end position="55"/>
    </location>
</feature>
<accession>A0A5C8KN97</accession>
<evidence type="ECO:0000313" key="3">
    <source>
        <dbReference type="Proteomes" id="UP000321248"/>
    </source>
</evidence>
<dbReference type="AlphaFoldDB" id="A0A5C8KN97"/>
<dbReference type="Proteomes" id="UP000321248">
    <property type="component" value="Unassembled WGS sequence"/>
</dbReference>
<reference evidence="2 3" key="1">
    <citation type="submission" date="2019-08" db="EMBL/GenBank/DDBJ databases">
        <authorList>
            <person name="Karlyshev A.V."/>
        </authorList>
    </citation>
    <scope>NUCLEOTIDE SEQUENCE [LARGE SCALE GENOMIC DNA]</scope>
    <source>
        <strain evidence="2 3">Alg18-2.2</strain>
    </source>
</reference>
<comment type="caution">
    <text evidence="2">The sequence shown here is derived from an EMBL/GenBank/DDBJ whole genome shotgun (WGS) entry which is preliminary data.</text>
</comment>
<dbReference type="RefSeq" id="WP_147891936.1">
    <property type="nucleotide sequence ID" value="NZ_VRTS01000006.1"/>
</dbReference>
<name>A0A5C8KN97_9GAMM</name>
<gene>
    <name evidence="2" type="ORF">FU658_09945</name>
</gene>
<feature type="transmembrane region" description="Helical" evidence="1">
    <location>
        <begin position="12"/>
        <end position="30"/>
    </location>
</feature>
<sequence length="167" mass="18647">MNLPHTRNELLFIAASAVVTVVFAAMFLGPNYGLRAAWPFWASLLCTSVFVWIPYMRQRMQPRDRVDFDELGIQRLAAGGTRESVRWDRIERIFIATTDDGPVGDDVFWVFVDESGQGGCAVPASAEGFDALLERVQQLPGFDNEAVATAMGSTTNARFDVWQRQPD</sequence>
<proteinExistence type="predicted"/>